<sequence>MVALALAVAVALGGGTATAAVAGEPTPGEAVKVEVAMALDCVNLTPTAREYALANKICTADGKAVQSDVSTNGTAVGTCGTSWIYIFNAYRGNARFLYGYNSTQGAVAAHFLTVNWANWTKGTANGFEDDGAPLSSYYQIAQNKYTDTGWVNTALSGSVLLWWGGTCSVLNPTDGAQIGW</sequence>
<name>A0A8J3ZME2_9ACTN</name>
<accession>A0A8J3ZME2</accession>
<proteinExistence type="predicted"/>
<keyword evidence="1" id="KW-0732">Signal</keyword>
<feature type="signal peptide" evidence="1">
    <location>
        <begin position="1"/>
        <end position="19"/>
    </location>
</feature>
<feature type="chain" id="PRO_5035193085" description="Secreted protein" evidence="1">
    <location>
        <begin position="20"/>
        <end position="180"/>
    </location>
</feature>
<dbReference type="Proteomes" id="UP000612585">
    <property type="component" value="Unassembled WGS sequence"/>
</dbReference>
<protein>
    <recommendedName>
        <fullName evidence="4">Secreted protein</fullName>
    </recommendedName>
</protein>
<keyword evidence="3" id="KW-1185">Reference proteome</keyword>
<evidence type="ECO:0000313" key="2">
    <source>
        <dbReference type="EMBL" id="GIJ64191.1"/>
    </source>
</evidence>
<comment type="caution">
    <text evidence="2">The sequence shown here is derived from an EMBL/GenBank/DDBJ whole genome shotgun (WGS) entry which is preliminary data.</text>
</comment>
<organism evidence="2 3">
    <name type="scientific">Virgisporangium aurantiacum</name>
    <dbReference type="NCBI Taxonomy" id="175570"/>
    <lineage>
        <taxon>Bacteria</taxon>
        <taxon>Bacillati</taxon>
        <taxon>Actinomycetota</taxon>
        <taxon>Actinomycetes</taxon>
        <taxon>Micromonosporales</taxon>
        <taxon>Micromonosporaceae</taxon>
        <taxon>Virgisporangium</taxon>
    </lineage>
</organism>
<evidence type="ECO:0000256" key="1">
    <source>
        <dbReference type="SAM" id="SignalP"/>
    </source>
</evidence>
<dbReference type="EMBL" id="BOPG01000110">
    <property type="protein sequence ID" value="GIJ64191.1"/>
    <property type="molecule type" value="Genomic_DNA"/>
</dbReference>
<reference evidence="2" key="1">
    <citation type="submission" date="2021-01" db="EMBL/GenBank/DDBJ databases">
        <title>Whole genome shotgun sequence of Virgisporangium aurantiacum NBRC 16421.</title>
        <authorList>
            <person name="Komaki H."/>
            <person name="Tamura T."/>
        </authorList>
    </citation>
    <scope>NUCLEOTIDE SEQUENCE</scope>
    <source>
        <strain evidence="2">NBRC 16421</strain>
    </source>
</reference>
<evidence type="ECO:0008006" key="4">
    <source>
        <dbReference type="Google" id="ProtNLM"/>
    </source>
</evidence>
<evidence type="ECO:0000313" key="3">
    <source>
        <dbReference type="Proteomes" id="UP000612585"/>
    </source>
</evidence>
<gene>
    <name evidence="2" type="ORF">Vau01_117070</name>
</gene>
<dbReference type="AlphaFoldDB" id="A0A8J3ZME2"/>